<dbReference type="Proteomes" id="UP000317624">
    <property type="component" value="Unassembled WGS sequence"/>
</dbReference>
<keyword evidence="6" id="KW-0808">Transferase</keyword>
<evidence type="ECO:0000256" key="4">
    <source>
        <dbReference type="PIRSR" id="PIRSR001434-2"/>
    </source>
</evidence>
<dbReference type="NCBIfam" id="NF005871">
    <property type="entry name" value="PRK07811.1"/>
    <property type="match status" value="1"/>
</dbReference>
<dbReference type="PIRSF" id="PIRSF001434">
    <property type="entry name" value="CGS"/>
    <property type="match status" value="1"/>
</dbReference>
<dbReference type="Pfam" id="PF01053">
    <property type="entry name" value="Cys_Met_Meta_PP"/>
    <property type="match status" value="1"/>
</dbReference>
<dbReference type="FunFam" id="3.90.1150.10:FF:000008">
    <property type="entry name" value="Cystathionine gamma-synthase"/>
    <property type="match status" value="1"/>
</dbReference>
<evidence type="ECO:0000256" key="3">
    <source>
        <dbReference type="ARBA" id="ARBA00022898"/>
    </source>
</evidence>
<dbReference type="Gene3D" id="3.90.1150.10">
    <property type="entry name" value="Aspartate Aminotransferase, domain 1"/>
    <property type="match status" value="1"/>
</dbReference>
<protein>
    <submittedName>
        <fullName evidence="6">Cystathionine gamma-synthase</fullName>
        <ecNumber evidence="6">2.5.1.48</ecNumber>
    </submittedName>
</protein>
<evidence type="ECO:0000256" key="1">
    <source>
        <dbReference type="ARBA" id="ARBA00001933"/>
    </source>
</evidence>
<dbReference type="GO" id="GO:0019343">
    <property type="term" value="P:cysteine biosynthetic process via cystathionine"/>
    <property type="evidence" value="ECO:0007669"/>
    <property type="project" value="TreeGrafter"/>
</dbReference>
<dbReference type="PANTHER" id="PTHR11808:SF15">
    <property type="entry name" value="CYSTATHIONINE GAMMA-LYASE"/>
    <property type="match status" value="1"/>
</dbReference>
<dbReference type="GO" id="GO:0030170">
    <property type="term" value="F:pyridoxal phosphate binding"/>
    <property type="evidence" value="ECO:0007669"/>
    <property type="project" value="InterPro"/>
</dbReference>
<dbReference type="SUPFAM" id="SSF53383">
    <property type="entry name" value="PLP-dependent transferases"/>
    <property type="match status" value="1"/>
</dbReference>
<dbReference type="GO" id="GO:0019346">
    <property type="term" value="P:transsulfuration"/>
    <property type="evidence" value="ECO:0007669"/>
    <property type="project" value="InterPro"/>
</dbReference>
<keyword evidence="7" id="KW-1185">Reference proteome</keyword>
<name>A0A558BVY7_9BACT</name>
<organism evidence="6 7">
    <name type="scientific">Hymenobacter setariae</name>
    <dbReference type="NCBI Taxonomy" id="2594794"/>
    <lineage>
        <taxon>Bacteria</taxon>
        <taxon>Pseudomonadati</taxon>
        <taxon>Bacteroidota</taxon>
        <taxon>Cytophagia</taxon>
        <taxon>Cytophagales</taxon>
        <taxon>Hymenobacteraceae</taxon>
        <taxon>Hymenobacter</taxon>
    </lineage>
</organism>
<proteinExistence type="inferred from homology"/>
<feature type="modified residue" description="N6-(pyridoxal phosphate)lysine" evidence="4">
    <location>
        <position position="195"/>
    </location>
</feature>
<comment type="cofactor">
    <cofactor evidence="1 5">
        <name>pyridoxal 5'-phosphate</name>
        <dbReference type="ChEBI" id="CHEBI:597326"/>
    </cofactor>
</comment>
<dbReference type="RefSeq" id="WP_144848984.1">
    <property type="nucleotide sequence ID" value="NZ_VMRJ01000003.1"/>
</dbReference>
<dbReference type="GO" id="GO:0004123">
    <property type="term" value="F:cystathionine gamma-lyase activity"/>
    <property type="evidence" value="ECO:0007669"/>
    <property type="project" value="TreeGrafter"/>
</dbReference>
<accession>A0A558BVY7</accession>
<evidence type="ECO:0000313" key="7">
    <source>
        <dbReference type="Proteomes" id="UP000317624"/>
    </source>
</evidence>
<dbReference type="InterPro" id="IPR015421">
    <property type="entry name" value="PyrdxlP-dep_Trfase_major"/>
</dbReference>
<comment type="similarity">
    <text evidence="2 5">Belongs to the trans-sulfuration enzymes family.</text>
</comment>
<evidence type="ECO:0000256" key="2">
    <source>
        <dbReference type="ARBA" id="ARBA00009077"/>
    </source>
</evidence>
<evidence type="ECO:0000256" key="5">
    <source>
        <dbReference type="RuleBase" id="RU362118"/>
    </source>
</evidence>
<dbReference type="OrthoDB" id="9780685at2"/>
<keyword evidence="3 4" id="KW-0663">Pyridoxal phosphate</keyword>
<dbReference type="CDD" id="cd00614">
    <property type="entry name" value="CGS_like"/>
    <property type="match status" value="1"/>
</dbReference>
<dbReference type="InterPro" id="IPR054542">
    <property type="entry name" value="Cys_met_metab_PP"/>
</dbReference>
<reference evidence="6 7" key="1">
    <citation type="submission" date="2019-07" db="EMBL/GenBank/DDBJ databases">
        <title>Hymenobacter sp. straun FUR1 Genome sequencing and assembly.</title>
        <authorList>
            <person name="Chhetri G."/>
        </authorList>
    </citation>
    <scope>NUCLEOTIDE SEQUENCE [LARGE SCALE GENOMIC DNA]</scope>
    <source>
        <strain evidence="6 7">Fur1</strain>
    </source>
</reference>
<evidence type="ECO:0000313" key="6">
    <source>
        <dbReference type="EMBL" id="TVT40669.1"/>
    </source>
</evidence>
<gene>
    <name evidence="6" type="ORF">FNT36_14480</name>
</gene>
<sequence>MKFATKAIHAGVHPDPTTGAIMTPIYQTSTYAQRSPGDNKGYEYSRTHNPTRTQLQDALAALDNGRHGLAFASGMAAIDCVLRLLKPGDEVISTDDLYGGSYRIMTKVYAPLGINFHFVPMGDMAAVRAKISPRTKLIWVETPTNPLLNVIDIAAAAGVAKEAGALLAVDNTFSTPYLQTPLALGADIVVYSLTKYMGGHSDVVMGALVFNDDQLLKDLSFYQNSCGGTPGPQDCFLVLRGLKTLHLRMQRHCENGRAVAEYLRQHPKVEKVYWPGFENHPNHAVAARQMNDFGGMISFVLMGDKQEDAIAVLEKFQLFTLAESLGGVESLSGHPATMTHASIPAEQRRASGLSDSLIRLSVGIEDAEDLIEDLAQAIG</sequence>
<comment type="caution">
    <text evidence="6">The sequence shown here is derived from an EMBL/GenBank/DDBJ whole genome shotgun (WGS) entry which is preliminary data.</text>
</comment>
<dbReference type="InterPro" id="IPR015424">
    <property type="entry name" value="PyrdxlP-dep_Trfase"/>
</dbReference>
<dbReference type="InterPro" id="IPR000277">
    <property type="entry name" value="Cys/Met-Metab_PyrdxlP-dep_enz"/>
</dbReference>
<dbReference type="AlphaFoldDB" id="A0A558BVY7"/>
<dbReference type="EC" id="2.5.1.48" evidence="6"/>
<dbReference type="FunFam" id="3.40.640.10:FF:000009">
    <property type="entry name" value="Cystathionine gamma-synthase homolog"/>
    <property type="match status" value="1"/>
</dbReference>
<dbReference type="PANTHER" id="PTHR11808">
    <property type="entry name" value="TRANS-SULFURATION ENZYME FAMILY MEMBER"/>
    <property type="match status" value="1"/>
</dbReference>
<dbReference type="PROSITE" id="PS00868">
    <property type="entry name" value="CYS_MET_METAB_PP"/>
    <property type="match status" value="1"/>
</dbReference>
<dbReference type="EMBL" id="VMRJ01000003">
    <property type="protein sequence ID" value="TVT40669.1"/>
    <property type="molecule type" value="Genomic_DNA"/>
</dbReference>
<dbReference type="Gene3D" id="3.40.640.10">
    <property type="entry name" value="Type I PLP-dependent aspartate aminotransferase-like (Major domain)"/>
    <property type="match status" value="1"/>
</dbReference>
<dbReference type="GO" id="GO:0005737">
    <property type="term" value="C:cytoplasm"/>
    <property type="evidence" value="ECO:0007669"/>
    <property type="project" value="TreeGrafter"/>
</dbReference>
<dbReference type="GO" id="GO:0003962">
    <property type="term" value="F:cystathionine gamma-synthase activity"/>
    <property type="evidence" value="ECO:0007669"/>
    <property type="project" value="UniProtKB-EC"/>
</dbReference>
<dbReference type="InterPro" id="IPR015422">
    <property type="entry name" value="PyrdxlP-dep_Trfase_small"/>
</dbReference>